<gene>
    <name evidence="13" type="ORF">FB390_0750</name>
</gene>
<dbReference type="RefSeq" id="WP_141807687.1">
    <property type="nucleotide sequence ID" value="NZ_VFPG01000001.1"/>
</dbReference>
<evidence type="ECO:0000313" key="14">
    <source>
        <dbReference type="Proteomes" id="UP000316331"/>
    </source>
</evidence>
<keyword evidence="11" id="KW-1133">Transmembrane helix</keyword>
<evidence type="ECO:0000256" key="2">
    <source>
        <dbReference type="ARBA" id="ARBA00012438"/>
    </source>
</evidence>
<keyword evidence="5" id="KW-0547">Nucleotide-binding</keyword>
<organism evidence="13 14">
    <name type="scientific">Nocardia bhagyanarayanae</name>
    <dbReference type="NCBI Taxonomy" id="1215925"/>
    <lineage>
        <taxon>Bacteria</taxon>
        <taxon>Bacillati</taxon>
        <taxon>Actinomycetota</taxon>
        <taxon>Actinomycetes</taxon>
        <taxon>Mycobacteriales</taxon>
        <taxon>Nocardiaceae</taxon>
        <taxon>Nocardia</taxon>
    </lineage>
</organism>
<dbReference type="EC" id="2.7.13.3" evidence="2"/>
<evidence type="ECO:0000256" key="6">
    <source>
        <dbReference type="ARBA" id="ARBA00022777"/>
    </source>
</evidence>
<dbReference type="OrthoDB" id="227596at2"/>
<evidence type="ECO:0000256" key="8">
    <source>
        <dbReference type="ARBA" id="ARBA00023012"/>
    </source>
</evidence>
<feature type="compositionally biased region" description="Low complexity" evidence="10">
    <location>
        <begin position="541"/>
        <end position="563"/>
    </location>
</feature>
<dbReference type="CDD" id="cd16917">
    <property type="entry name" value="HATPase_UhpB-NarQ-NarX-like"/>
    <property type="match status" value="1"/>
</dbReference>
<reference evidence="13 14" key="1">
    <citation type="submission" date="2019-06" db="EMBL/GenBank/DDBJ databases">
        <title>Sequencing the genomes of 1000 actinobacteria strains.</title>
        <authorList>
            <person name="Klenk H.-P."/>
        </authorList>
    </citation>
    <scope>NUCLEOTIDE SEQUENCE [LARGE SCALE GENOMIC DNA]</scope>
    <source>
        <strain evidence="13 14">DSM 103495</strain>
    </source>
</reference>
<dbReference type="PANTHER" id="PTHR24421">
    <property type="entry name" value="NITRATE/NITRITE SENSOR PROTEIN NARX-RELATED"/>
    <property type="match status" value="1"/>
</dbReference>
<proteinExistence type="predicted"/>
<feature type="compositionally biased region" description="Basic and acidic residues" evidence="10">
    <location>
        <begin position="297"/>
        <end position="324"/>
    </location>
</feature>
<dbReference type="InterPro" id="IPR036890">
    <property type="entry name" value="HATPase_C_sf"/>
</dbReference>
<comment type="catalytic activity">
    <reaction evidence="1">
        <text>ATP + protein L-histidine = ADP + protein N-phospho-L-histidine.</text>
        <dbReference type="EC" id="2.7.13.3"/>
    </reaction>
</comment>
<keyword evidence="11" id="KW-0472">Membrane</keyword>
<feature type="domain" description="Signal transduction histidine kinase subgroup 3 dimerisation and phosphoacceptor" evidence="12">
    <location>
        <begin position="186"/>
        <end position="249"/>
    </location>
</feature>
<dbReference type="PANTHER" id="PTHR24421:SF10">
    <property type="entry name" value="NITRATE_NITRITE SENSOR PROTEIN NARQ"/>
    <property type="match status" value="1"/>
</dbReference>
<evidence type="ECO:0000256" key="5">
    <source>
        <dbReference type="ARBA" id="ARBA00022741"/>
    </source>
</evidence>
<feature type="transmembrane region" description="Helical" evidence="11">
    <location>
        <begin position="12"/>
        <end position="33"/>
    </location>
</feature>
<dbReference type="GO" id="GO:0046983">
    <property type="term" value="F:protein dimerization activity"/>
    <property type="evidence" value="ECO:0007669"/>
    <property type="project" value="InterPro"/>
</dbReference>
<evidence type="ECO:0000256" key="9">
    <source>
        <dbReference type="SAM" id="Coils"/>
    </source>
</evidence>
<keyword evidence="7" id="KW-0067">ATP-binding</keyword>
<keyword evidence="14" id="KW-1185">Reference proteome</keyword>
<keyword evidence="9" id="KW-0175">Coiled coil</keyword>
<evidence type="ECO:0000256" key="7">
    <source>
        <dbReference type="ARBA" id="ARBA00022840"/>
    </source>
</evidence>
<feature type="region of interest" description="Disordered" evidence="10">
    <location>
        <begin position="255"/>
        <end position="339"/>
    </location>
</feature>
<feature type="coiled-coil region" evidence="9">
    <location>
        <begin position="151"/>
        <end position="194"/>
    </location>
</feature>
<keyword evidence="6 13" id="KW-0418">Kinase</keyword>
<evidence type="ECO:0000256" key="1">
    <source>
        <dbReference type="ARBA" id="ARBA00000085"/>
    </source>
</evidence>
<protein>
    <recommendedName>
        <fullName evidence="2">histidine kinase</fullName>
        <ecNumber evidence="2">2.7.13.3</ecNumber>
    </recommendedName>
</protein>
<evidence type="ECO:0000313" key="13">
    <source>
        <dbReference type="EMBL" id="TQM29159.1"/>
    </source>
</evidence>
<dbReference type="Gene3D" id="1.20.5.1930">
    <property type="match status" value="1"/>
</dbReference>
<evidence type="ECO:0000256" key="10">
    <source>
        <dbReference type="SAM" id="MobiDB-lite"/>
    </source>
</evidence>
<keyword evidence="4" id="KW-0808">Transferase</keyword>
<feature type="transmembrane region" description="Helical" evidence="11">
    <location>
        <begin position="69"/>
        <end position="100"/>
    </location>
</feature>
<evidence type="ECO:0000256" key="11">
    <source>
        <dbReference type="SAM" id="Phobius"/>
    </source>
</evidence>
<dbReference type="Proteomes" id="UP000316331">
    <property type="component" value="Unassembled WGS sequence"/>
</dbReference>
<sequence length="616" mass="64128">MSAPGIANRGSVVWDWGLAFIVAVVQVAGGRGANLHQTGTQSLDVLGYLLLLAGPVALAFRRVQPLPVLVIALAACGIYLALGYGYGPIFLSLVIAFLTAGTIGSRWWTYPLVPIGYLLFVWPLPAMLGEPVNGWQIFGLMAWLAVLIGAAEGLRQRQAAMEARKQRAEAARRDEQAQRERRATEERLAIARELHDVLAHSLSLINVQSSVALELFDKRPQQARTALAAIKAASKESLAEVHTLLQTIRMGATLADPETAPVQRDSTEPSRPARGRRGLRRAAPNQRRASGSAEPGKQPEEPRTVAREPRFEPRPAEPPKKQEAPRAPAPSIADLDTLLRRPREAGLTVETRIIGEPQKLPSVIDAAAARIIQESLTNVVRHAPGASATVTVRYATGSVDLTIDNARPTAPAVRSGSGGNGIIGMRERAHALGGALTAGPRPSGGFRVAARLPSEIVPVRQRPAVRPAESAAKNGNGVAEGVCAEPDALNGSGSASTDSSDAAADDRTDRNGSASTPTGGPDATDRRESSASASLDDFGTAPGNPSAHSAAASSGGSDTATANRSPHGGSASDTGNVVSATGDRTVRNGSVSPPDRDPAVRDSAPASSGDSSTAGP</sequence>
<dbReference type="GO" id="GO:0016020">
    <property type="term" value="C:membrane"/>
    <property type="evidence" value="ECO:0007669"/>
    <property type="project" value="InterPro"/>
</dbReference>
<name>A0A543F5S5_9NOCA</name>
<dbReference type="AlphaFoldDB" id="A0A543F5S5"/>
<feature type="transmembrane region" description="Helical" evidence="11">
    <location>
        <begin position="107"/>
        <end position="128"/>
    </location>
</feature>
<dbReference type="GO" id="GO:0005524">
    <property type="term" value="F:ATP binding"/>
    <property type="evidence" value="ECO:0007669"/>
    <property type="project" value="UniProtKB-KW"/>
</dbReference>
<keyword evidence="11" id="KW-0812">Transmembrane</keyword>
<feature type="transmembrane region" description="Helical" evidence="11">
    <location>
        <begin position="45"/>
        <end position="63"/>
    </location>
</feature>
<feature type="compositionally biased region" description="Polar residues" evidence="10">
    <location>
        <begin position="605"/>
        <end position="616"/>
    </location>
</feature>
<dbReference type="InterPro" id="IPR050482">
    <property type="entry name" value="Sensor_HK_TwoCompSys"/>
</dbReference>
<accession>A0A543F5S5</accession>
<evidence type="ECO:0000256" key="4">
    <source>
        <dbReference type="ARBA" id="ARBA00022679"/>
    </source>
</evidence>
<dbReference type="Pfam" id="PF07730">
    <property type="entry name" value="HisKA_3"/>
    <property type="match status" value="1"/>
</dbReference>
<dbReference type="GO" id="GO:0000155">
    <property type="term" value="F:phosphorelay sensor kinase activity"/>
    <property type="evidence" value="ECO:0007669"/>
    <property type="project" value="InterPro"/>
</dbReference>
<evidence type="ECO:0000259" key="12">
    <source>
        <dbReference type="Pfam" id="PF07730"/>
    </source>
</evidence>
<feature type="region of interest" description="Disordered" evidence="10">
    <location>
        <begin position="463"/>
        <end position="616"/>
    </location>
</feature>
<dbReference type="EMBL" id="VFPG01000001">
    <property type="protein sequence ID" value="TQM29159.1"/>
    <property type="molecule type" value="Genomic_DNA"/>
</dbReference>
<evidence type="ECO:0000256" key="3">
    <source>
        <dbReference type="ARBA" id="ARBA00022553"/>
    </source>
</evidence>
<dbReference type="Gene3D" id="3.30.565.10">
    <property type="entry name" value="Histidine kinase-like ATPase, C-terminal domain"/>
    <property type="match status" value="1"/>
</dbReference>
<feature type="transmembrane region" description="Helical" evidence="11">
    <location>
        <begin position="134"/>
        <end position="154"/>
    </location>
</feature>
<keyword evidence="8" id="KW-0902">Two-component regulatory system</keyword>
<dbReference type="SUPFAM" id="SSF55874">
    <property type="entry name" value="ATPase domain of HSP90 chaperone/DNA topoisomerase II/histidine kinase"/>
    <property type="match status" value="1"/>
</dbReference>
<keyword evidence="3" id="KW-0597">Phosphoprotein</keyword>
<feature type="compositionally biased region" description="Low complexity" evidence="10">
    <location>
        <begin position="491"/>
        <end position="502"/>
    </location>
</feature>
<dbReference type="InterPro" id="IPR011712">
    <property type="entry name" value="Sig_transdc_His_kin_sub3_dim/P"/>
</dbReference>
<comment type="caution">
    <text evidence="13">The sequence shown here is derived from an EMBL/GenBank/DDBJ whole genome shotgun (WGS) entry which is preliminary data.</text>
</comment>